<dbReference type="InterPro" id="IPR046952">
    <property type="entry name" value="GSHR/TRXR-like"/>
</dbReference>
<keyword evidence="7" id="KW-1185">Reference proteome</keyword>
<evidence type="ECO:0000313" key="8">
    <source>
        <dbReference type="WBParaSite" id="nRc.2.0.1.t10089-RA"/>
    </source>
</evidence>
<dbReference type="OMA" id="DYRINFE"/>
<evidence type="ECO:0000256" key="1">
    <source>
        <dbReference type="ARBA" id="ARBA00001974"/>
    </source>
</evidence>
<dbReference type="GO" id="GO:0005829">
    <property type="term" value="C:cytosol"/>
    <property type="evidence" value="ECO:0007669"/>
    <property type="project" value="TreeGrafter"/>
</dbReference>
<keyword evidence="4" id="KW-1015">Disulfide bond</keyword>
<organism evidence="7 8">
    <name type="scientific">Romanomermis culicivorax</name>
    <name type="common">Nematode worm</name>
    <dbReference type="NCBI Taxonomy" id="13658"/>
    <lineage>
        <taxon>Eukaryota</taxon>
        <taxon>Metazoa</taxon>
        <taxon>Ecdysozoa</taxon>
        <taxon>Nematoda</taxon>
        <taxon>Enoplea</taxon>
        <taxon>Dorylaimia</taxon>
        <taxon>Mermithida</taxon>
        <taxon>Mermithoidea</taxon>
        <taxon>Mermithidae</taxon>
        <taxon>Romanomermis</taxon>
    </lineage>
</organism>
<evidence type="ECO:0000256" key="4">
    <source>
        <dbReference type="ARBA" id="ARBA00023157"/>
    </source>
</evidence>
<sequence>MCFDYHNVPTTVFTPIEYGCCGYSEEMAKEKFGEEVVVYHSRFTPLEYTVARRKPDIDSCYAKVIFVGDNSRPKDLRVIGIHYLGPNAGEVTQGFGLALKLKAKMSDLTSLVGIHPTTAEVFTFPSMQLKTDAPLVAGGC</sequence>
<dbReference type="InterPro" id="IPR004099">
    <property type="entry name" value="Pyr_nucl-diS_OxRdtase_dimer"/>
</dbReference>
<comment type="cofactor">
    <cofactor evidence="1">
        <name>FAD</name>
        <dbReference type="ChEBI" id="CHEBI:57692"/>
    </cofactor>
</comment>
<keyword evidence="5" id="KW-0676">Redox-active center</keyword>
<dbReference type="PRINTS" id="PR00411">
    <property type="entry name" value="PNDRDTASEI"/>
</dbReference>
<dbReference type="GO" id="GO:0034599">
    <property type="term" value="P:cellular response to oxidative stress"/>
    <property type="evidence" value="ECO:0007669"/>
    <property type="project" value="TreeGrafter"/>
</dbReference>
<dbReference type="SUPFAM" id="SSF55424">
    <property type="entry name" value="FAD/NAD-linked reductases, dimerisation (C-terminal) domain"/>
    <property type="match status" value="1"/>
</dbReference>
<evidence type="ECO:0000259" key="6">
    <source>
        <dbReference type="Pfam" id="PF02852"/>
    </source>
</evidence>
<dbReference type="GO" id="GO:0006749">
    <property type="term" value="P:glutathione metabolic process"/>
    <property type="evidence" value="ECO:0007669"/>
    <property type="project" value="TreeGrafter"/>
</dbReference>
<evidence type="ECO:0000256" key="2">
    <source>
        <dbReference type="ARBA" id="ARBA00007532"/>
    </source>
</evidence>
<dbReference type="GO" id="GO:0050660">
    <property type="term" value="F:flavin adenine dinucleotide binding"/>
    <property type="evidence" value="ECO:0007669"/>
    <property type="project" value="InterPro"/>
</dbReference>
<feature type="domain" description="Pyridine nucleotide-disulphide oxidoreductase dimerisation" evidence="6">
    <location>
        <begin position="8"/>
        <end position="122"/>
    </location>
</feature>
<dbReference type="Gene3D" id="3.30.390.30">
    <property type="match status" value="1"/>
</dbReference>
<dbReference type="PANTHER" id="PTHR42737">
    <property type="entry name" value="GLUTATHIONE REDUCTASE"/>
    <property type="match status" value="1"/>
</dbReference>
<proteinExistence type="inferred from homology"/>
<dbReference type="AlphaFoldDB" id="A0A915I7G0"/>
<keyword evidence="3" id="KW-0560">Oxidoreductase</keyword>
<reference evidence="8" key="1">
    <citation type="submission" date="2022-11" db="UniProtKB">
        <authorList>
            <consortium name="WormBaseParasite"/>
        </authorList>
    </citation>
    <scope>IDENTIFICATION</scope>
</reference>
<comment type="similarity">
    <text evidence="2">Belongs to the class-I pyridine nucleotide-disulfide oxidoreductase family.</text>
</comment>
<dbReference type="GO" id="GO:0005739">
    <property type="term" value="C:mitochondrion"/>
    <property type="evidence" value="ECO:0007669"/>
    <property type="project" value="TreeGrafter"/>
</dbReference>
<dbReference type="InterPro" id="IPR016156">
    <property type="entry name" value="FAD/NAD-linked_Rdtase_dimer_sf"/>
</dbReference>
<dbReference type="Proteomes" id="UP000887565">
    <property type="component" value="Unplaced"/>
</dbReference>
<accession>A0A915I7G0</accession>
<evidence type="ECO:0000256" key="3">
    <source>
        <dbReference type="ARBA" id="ARBA00023002"/>
    </source>
</evidence>
<protein>
    <submittedName>
        <fullName evidence="8">Pyridine nucleotide-disulphide oxidoreductase dimerisation domain-containing protein</fullName>
    </submittedName>
</protein>
<dbReference type="GO" id="GO:0045454">
    <property type="term" value="P:cell redox homeostasis"/>
    <property type="evidence" value="ECO:0007669"/>
    <property type="project" value="InterPro"/>
</dbReference>
<dbReference type="Pfam" id="PF02852">
    <property type="entry name" value="Pyr_redox_dim"/>
    <property type="match status" value="1"/>
</dbReference>
<name>A0A915I7G0_ROMCU</name>
<evidence type="ECO:0000313" key="7">
    <source>
        <dbReference type="Proteomes" id="UP000887565"/>
    </source>
</evidence>
<dbReference type="GO" id="GO:0004362">
    <property type="term" value="F:glutathione-disulfide reductase (NADPH) activity"/>
    <property type="evidence" value="ECO:0007669"/>
    <property type="project" value="TreeGrafter"/>
</dbReference>
<dbReference type="WBParaSite" id="nRc.2.0.1.t10089-RA">
    <property type="protein sequence ID" value="nRc.2.0.1.t10089-RA"/>
    <property type="gene ID" value="nRc.2.0.1.g10089"/>
</dbReference>
<evidence type="ECO:0000256" key="5">
    <source>
        <dbReference type="ARBA" id="ARBA00023284"/>
    </source>
</evidence>
<dbReference type="PANTHER" id="PTHR42737:SF2">
    <property type="entry name" value="GLUTATHIONE REDUCTASE"/>
    <property type="match status" value="1"/>
</dbReference>